<dbReference type="InterPro" id="IPR006148">
    <property type="entry name" value="Glc/Gal-6P_isomerase"/>
</dbReference>
<dbReference type="EMBL" id="CP152276">
    <property type="protein sequence ID" value="XAE43985.1"/>
    <property type="molecule type" value="Genomic_DNA"/>
</dbReference>
<name>A0ABZ3D8A1_9PROT</name>
<evidence type="ECO:0000256" key="1">
    <source>
        <dbReference type="ARBA" id="ARBA00022801"/>
    </source>
</evidence>
<dbReference type="NCBIfam" id="TIGR00502">
    <property type="entry name" value="nagB"/>
    <property type="match status" value="1"/>
</dbReference>
<dbReference type="CDD" id="cd01399">
    <property type="entry name" value="GlcN6P_deaminase"/>
    <property type="match status" value="1"/>
</dbReference>
<accession>A0ABZ3D8A1</accession>
<evidence type="ECO:0000259" key="3">
    <source>
        <dbReference type="Pfam" id="PF01182"/>
    </source>
</evidence>
<gene>
    <name evidence="4" type="primary">nagB</name>
    <name evidence="4" type="ORF">AAC691_06005</name>
</gene>
<evidence type="ECO:0000313" key="4">
    <source>
        <dbReference type="EMBL" id="XAE43985.1"/>
    </source>
</evidence>
<dbReference type="RefSeq" id="WP_323991589.1">
    <property type="nucleotide sequence ID" value="NZ_CP152276.1"/>
</dbReference>
<keyword evidence="5" id="KW-1185">Reference proteome</keyword>
<dbReference type="SUPFAM" id="SSF100950">
    <property type="entry name" value="NagB/RpiA/CoA transferase-like"/>
    <property type="match status" value="1"/>
</dbReference>
<dbReference type="PANTHER" id="PTHR11280:SF5">
    <property type="entry name" value="GLUCOSAMINE-6-PHOSPHATE ISOMERASE"/>
    <property type="match status" value="1"/>
</dbReference>
<dbReference type="InterPro" id="IPR004547">
    <property type="entry name" value="Glucosamine6P_isomerase"/>
</dbReference>
<keyword evidence="1 4" id="KW-0378">Hydrolase</keyword>
<dbReference type="Proteomes" id="UP001449795">
    <property type="component" value="Chromosome"/>
</dbReference>
<organism evidence="4 5">
    <name type="scientific">Nguyenibacter vanlangensis</name>
    <dbReference type="NCBI Taxonomy" id="1216886"/>
    <lineage>
        <taxon>Bacteria</taxon>
        <taxon>Pseudomonadati</taxon>
        <taxon>Pseudomonadota</taxon>
        <taxon>Alphaproteobacteria</taxon>
        <taxon>Acetobacterales</taxon>
        <taxon>Acetobacteraceae</taxon>
        <taxon>Nguyenibacter</taxon>
    </lineage>
</organism>
<dbReference type="InterPro" id="IPR037171">
    <property type="entry name" value="NagB/RpiA_transferase-like"/>
</dbReference>
<feature type="domain" description="Glucosamine/galactosamine-6-phosphate isomerase" evidence="3">
    <location>
        <begin position="12"/>
        <end position="224"/>
    </location>
</feature>
<evidence type="ECO:0000256" key="2">
    <source>
        <dbReference type="NCBIfam" id="TIGR00502"/>
    </source>
</evidence>
<dbReference type="Pfam" id="PF01182">
    <property type="entry name" value="Glucosamine_iso"/>
    <property type="match status" value="1"/>
</dbReference>
<reference evidence="4 5" key="1">
    <citation type="submission" date="2024-04" db="EMBL/GenBank/DDBJ databases">
        <title>Complete genome sequence of Nguyenibacter vanlangesis HBCM-1154, a strain capable of nitrogen fixation, IAA production, and phosphorus solubilization isolated from sugarcane soil.</title>
        <authorList>
            <person name="MY HANH P."/>
        </authorList>
    </citation>
    <scope>NUCLEOTIDE SEQUENCE [LARGE SCALE GENOMIC DNA]</scope>
    <source>
        <strain evidence="4 5">HBCM 1154</strain>
    </source>
</reference>
<dbReference type="EC" id="3.5.99.6" evidence="2"/>
<protein>
    <recommendedName>
        <fullName evidence="2">Glucosamine-6-phosphate deaminase</fullName>
        <ecNumber evidence="2">3.5.99.6</ecNumber>
    </recommendedName>
</protein>
<sequence length="262" mass="27959">MKIMVRADDGQVASVAARLIAEQVKARPGSVLGLATGRTMERVYAELVAIARAEAIDFSRCRSFNLDEYVGLPAGSVHSYRAYMEAHLFRHIDIRPENTMLPDGMAADLESEAARYDAAIREAGGIDLQLAGIGETGHIGFNEPLSPLASRTRAITLAPGTRRQNAGLFGGDVDAVPRRALTMGVGVILEARQVVLVATGAAKAAILARAVEGPVTSMISASALQFHANCLVIADEPAAAQLQHRDYYDSMVATDPEFAPFR</sequence>
<evidence type="ECO:0000313" key="5">
    <source>
        <dbReference type="Proteomes" id="UP001449795"/>
    </source>
</evidence>
<dbReference type="GO" id="GO:0004342">
    <property type="term" value="F:glucosamine-6-phosphate deaminase activity"/>
    <property type="evidence" value="ECO:0007669"/>
    <property type="project" value="UniProtKB-EC"/>
</dbReference>
<dbReference type="PANTHER" id="PTHR11280">
    <property type="entry name" value="GLUCOSAMINE-6-PHOSPHATE ISOMERASE"/>
    <property type="match status" value="1"/>
</dbReference>
<dbReference type="Gene3D" id="3.40.50.1360">
    <property type="match status" value="1"/>
</dbReference>
<proteinExistence type="predicted"/>